<evidence type="ECO:0000259" key="1">
    <source>
        <dbReference type="Pfam" id="PF04448"/>
    </source>
</evidence>
<protein>
    <submittedName>
        <fullName evidence="2">DUF551 domain-containing protein</fullName>
    </submittedName>
</protein>
<organism evidence="2 3">
    <name type="scientific">Haemophilus parahaemolyticus</name>
    <dbReference type="NCBI Taxonomy" id="735"/>
    <lineage>
        <taxon>Bacteria</taxon>
        <taxon>Pseudomonadati</taxon>
        <taxon>Pseudomonadota</taxon>
        <taxon>Gammaproteobacteria</taxon>
        <taxon>Pasteurellales</taxon>
        <taxon>Pasteurellaceae</taxon>
        <taxon>Haemophilus</taxon>
    </lineage>
</organism>
<reference evidence="2 3" key="1">
    <citation type="submission" date="2018-05" db="EMBL/GenBank/DDBJ databases">
        <title>Draft Genome Sequences for a Diverse set of 7 Haemophilus Species.</title>
        <authorList>
            <person name="Nichols M."/>
            <person name="Topaz N."/>
            <person name="Wang X."/>
            <person name="Wang X."/>
            <person name="Boxrud D."/>
        </authorList>
    </citation>
    <scope>NUCLEOTIDE SEQUENCE [LARGE SCALE GENOMIC DNA]</scope>
    <source>
        <strain evidence="2 3">C2010039593</strain>
    </source>
</reference>
<dbReference type="Pfam" id="PF04448">
    <property type="entry name" value="DUF551"/>
    <property type="match status" value="1"/>
</dbReference>
<dbReference type="EMBL" id="QEQD01000016">
    <property type="protein sequence ID" value="RDE99651.1"/>
    <property type="molecule type" value="Genomic_DNA"/>
</dbReference>
<dbReference type="AlphaFoldDB" id="A0A369Z3X8"/>
<accession>A0A369Z3X8</accession>
<evidence type="ECO:0000313" key="3">
    <source>
        <dbReference type="Proteomes" id="UP000253999"/>
    </source>
</evidence>
<dbReference type="Proteomes" id="UP000253999">
    <property type="component" value="Unassembled WGS sequence"/>
</dbReference>
<feature type="domain" description="DUF551" evidence="1">
    <location>
        <begin position="26"/>
        <end position="67"/>
    </location>
</feature>
<comment type="caution">
    <text evidence="2">The sequence shown here is derived from an EMBL/GenBank/DDBJ whole genome shotgun (WGS) entry which is preliminary data.</text>
</comment>
<evidence type="ECO:0000313" key="2">
    <source>
        <dbReference type="EMBL" id="RDE99651.1"/>
    </source>
</evidence>
<gene>
    <name evidence="2" type="ORF">DPV98_10595</name>
</gene>
<proteinExistence type="predicted"/>
<sequence length="70" mass="8274">MSKENNGWISAKTQPVPYDGYFLACTYKKDIKILFRTSEYECLVKDNSFYTVDVKDITHWQPLPEPPREK</sequence>
<name>A0A369Z3X8_HAEPH</name>
<dbReference type="RefSeq" id="WP_111313708.1">
    <property type="nucleotide sequence ID" value="NZ_CAUPAH010000010.1"/>
</dbReference>
<dbReference type="InterPro" id="IPR007539">
    <property type="entry name" value="DUF551"/>
</dbReference>